<dbReference type="PROSITE" id="PS00194">
    <property type="entry name" value="THIOREDOXIN_1"/>
    <property type="match status" value="1"/>
</dbReference>
<keyword evidence="5" id="KW-1185">Reference proteome</keyword>
<dbReference type="KEGG" id="tsph:KIH39_19970"/>
<dbReference type="Proteomes" id="UP000676194">
    <property type="component" value="Chromosome"/>
</dbReference>
<dbReference type="EMBL" id="CP074694">
    <property type="protein sequence ID" value="QVL31105.1"/>
    <property type="molecule type" value="Genomic_DNA"/>
</dbReference>
<dbReference type="RefSeq" id="WP_213494986.1">
    <property type="nucleotide sequence ID" value="NZ_CP074694.1"/>
</dbReference>
<gene>
    <name evidence="4" type="ORF">KIH39_19970</name>
</gene>
<dbReference type="NCBIfam" id="NF047558">
    <property type="entry name" value="TPR_END_plus"/>
    <property type="match status" value="1"/>
</dbReference>
<reference evidence="4" key="1">
    <citation type="submission" date="2021-05" db="EMBL/GenBank/DDBJ databases">
        <title>Complete genome sequence of the cellulolytic planctomycete Telmatocola sphagniphila SP2T and characterization of the first cellulase from planctomycetes.</title>
        <authorList>
            <person name="Rakitin A.L."/>
            <person name="Beletsky A.V."/>
            <person name="Naumoff D.G."/>
            <person name="Kulichevskaya I.S."/>
            <person name="Mardanov A.V."/>
            <person name="Ravin N.V."/>
            <person name="Dedysh S.N."/>
        </authorList>
    </citation>
    <scope>NUCLEOTIDE SEQUENCE</scope>
    <source>
        <strain evidence="4">SP2T</strain>
    </source>
</reference>
<name>A0A8E6EU96_9BACT</name>
<protein>
    <submittedName>
        <fullName evidence="4">TlpA family protein disulfide reductase</fullName>
    </submittedName>
</protein>
<feature type="chain" id="PRO_5034115515" evidence="2">
    <location>
        <begin position="25"/>
        <end position="342"/>
    </location>
</feature>
<dbReference type="InterPro" id="IPR036249">
    <property type="entry name" value="Thioredoxin-like_sf"/>
</dbReference>
<dbReference type="SUPFAM" id="SSF52833">
    <property type="entry name" value="Thioredoxin-like"/>
    <property type="match status" value="1"/>
</dbReference>
<evidence type="ECO:0000256" key="2">
    <source>
        <dbReference type="SAM" id="SignalP"/>
    </source>
</evidence>
<evidence type="ECO:0000313" key="5">
    <source>
        <dbReference type="Proteomes" id="UP000676194"/>
    </source>
</evidence>
<dbReference type="CDD" id="cd02966">
    <property type="entry name" value="TlpA_like_family"/>
    <property type="match status" value="1"/>
</dbReference>
<sequence length="342" mass="37991">MKRLALWLFLLSGLLAGCDKSANAPVGVNSQDMTGIPKEAQQKLEAHDVPGALQILDETLVKEPNNLPILRMALSLSQDYASQQSKSNPEVAYPLMKKSAGYLRSLKKVDKTNIPKSFEGQVFYNEACAFARENKKEEALASLNDCLASGFEEVELLDTDEDLNSIRELPEFKAIVPKFKEKLLVVAKESARATIDTSKPFDFDFNLKTIEGKPVALSDYAGKVLIVDFWGTWCPPCRMEIPHFIELHKKYRDKGFEIVGINYESGSEAEVKATIKNFADAEGITYPCVIGDKATTARVPNFRAYPTTLFIDRAGKVRAMLVGLHPLAELEALVTILLDEKK</sequence>
<organism evidence="4 5">
    <name type="scientific">Telmatocola sphagniphila</name>
    <dbReference type="NCBI Taxonomy" id="1123043"/>
    <lineage>
        <taxon>Bacteria</taxon>
        <taxon>Pseudomonadati</taxon>
        <taxon>Planctomycetota</taxon>
        <taxon>Planctomycetia</taxon>
        <taxon>Gemmatales</taxon>
        <taxon>Gemmataceae</taxon>
    </lineage>
</organism>
<evidence type="ECO:0000259" key="3">
    <source>
        <dbReference type="PROSITE" id="PS51352"/>
    </source>
</evidence>
<dbReference type="InterPro" id="IPR017937">
    <property type="entry name" value="Thioredoxin_CS"/>
</dbReference>
<dbReference type="PANTHER" id="PTHR42852">
    <property type="entry name" value="THIOL:DISULFIDE INTERCHANGE PROTEIN DSBE"/>
    <property type="match status" value="1"/>
</dbReference>
<dbReference type="GO" id="GO:0016491">
    <property type="term" value="F:oxidoreductase activity"/>
    <property type="evidence" value="ECO:0007669"/>
    <property type="project" value="InterPro"/>
</dbReference>
<accession>A0A8E6EU96</accession>
<dbReference type="PROSITE" id="PS51352">
    <property type="entry name" value="THIOREDOXIN_2"/>
    <property type="match status" value="1"/>
</dbReference>
<dbReference type="PROSITE" id="PS51257">
    <property type="entry name" value="PROKAR_LIPOPROTEIN"/>
    <property type="match status" value="1"/>
</dbReference>
<keyword evidence="2" id="KW-0732">Signal</keyword>
<dbReference type="InterPro" id="IPR050553">
    <property type="entry name" value="Thioredoxin_ResA/DsbE_sf"/>
</dbReference>
<evidence type="ECO:0000313" key="4">
    <source>
        <dbReference type="EMBL" id="QVL31105.1"/>
    </source>
</evidence>
<dbReference type="Gene3D" id="3.40.30.10">
    <property type="entry name" value="Glutaredoxin"/>
    <property type="match status" value="1"/>
</dbReference>
<feature type="domain" description="Thioredoxin" evidence="3">
    <location>
        <begin position="196"/>
        <end position="339"/>
    </location>
</feature>
<evidence type="ECO:0000256" key="1">
    <source>
        <dbReference type="ARBA" id="ARBA00023284"/>
    </source>
</evidence>
<proteinExistence type="predicted"/>
<keyword evidence="1" id="KW-0676">Redox-active center</keyword>
<dbReference type="PANTHER" id="PTHR42852:SF13">
    <property type="entry name" value="PROTEIN DIPZ"/>
    <property type="match status" value="1"/>
</dbReference>
<dbReference type="InterPro" id="IPR013766">
    <property type="entry name" value="Thioredoxin_domain"/>
</dbReference>
<dbReference type="InterPro" id="IPR000866">
    <property type="entry name" value="AhpC/TSA"/>
</dbReference>
<dbReference type="GO" id="GO:0016209">
    <property type="term" value="F:antioxidant activity"/>
    <property type="evidence" value="ECO:0007669"/>
    <property type="project" value="InterPro"/>
</dbReference>
<dbReference type="Pfam" id="PF00578">
    <property type="entry name" value="AhpC-TSA"/>
    <property type="match status" value="1"/>
</dbReference>
<feature type="signal peptide" evidence="2">
    <location>
        <begin position="1"/>
        <end position="24"/>
    </location>
</feature>
<dbReference type="AlphaFoldDB" id="A0A8E6EU96"/>